<dbReference type="GO" id="GO:0006567">
    <property type="term" value="P:L-threonine catabolic process"/>
    <property type="evidence" value="ECO:0007669"/>
    <property type="project" value="TreeGrafter"/>
</dbReference>
<evidence type="ECO:0000256" key="8">
    <source>
        <dbReference type="ARBA" id="ARBA00022898"/>
    </source>
</evidence>
<keyword evidence="6 11" id="KW-0412">Isoleucine biosynthesis</keyword>
<keyword evidence="7" id="KW-0677">Repeat</keyword>
<keyword evidence="10 11" id="KW-0100">Branched-chain amino acid biosynthesis</keyword>
<dbReference type="Pfam" id="PF00291">
    <property type="entry name" value="PALP"/>
    <property type="match status" value="1"/>
</dbReference>
<dbReference type="EC" id="4.3.1.19" evidence="11"/>
<dbReference type="PANTHER" id="PTHR48078">
    <property type="entry name" value="THREONINE DEHYDRATASE, MITOCHONDRIAL-RELATED"/>
    <property type="match status" value="1"/>
</dbReference>
<comment type="catalytic activity">
    <reaction evidence="1 11">
        <text>L-threonine = 2-oxobutanoate + NH4(+)</text>
        <dbReference type="Rhea" id="RHEA:22108"/>
        <dbReference type="ChEBI" id="CHEBI:16763"/>
        <dbReference type="ChEBI" id="CHEBI:28938"/>
        <dbReference type="ChEBI" id="CHEBI:57926"/>
        <dbReference type="EC" id="4.3.1.19"/>
    </reaction>
</comment>
<dbReference type="InterPro" id="IPR045865">
    <property type="entry name" value="ACT-like_dom_sf"/>
</dbReference>
<dbReference type="EMBL" id="GBEZ01001505">
    <property type="protein sequence ID" value="JAC83471.1"/>
    <property type="molecule type" value="Transcribed_RNA"/>
</dbReference>
<dbReference type="Gene3D" id="3.40.50.1100">
    <property type="match status" value="2"/>
</dbReference>
<keyword evidence="8 11" id="KW-0663">Pyridoxal phosphate</keyword>
<keyword evidence="5 11" id="KW-0028">Amino-acid biosynthesis</keyword>
<evidence type="ECO:0000256" key="11">
    <source>
        <dbReference type="RuleBase" id="RU362012"/>
    </source>
</evidence>
<evidence type="ECO:0000256" key="2">
    <source>
        <dbReference type="ARBA" id="ARBA00001933"/>
    </source>
</evidence>
<evidence type="ECO:0000256" key="7">
    <source>
        <dbReference type="ARBA" id="ARBA00022737"/>
    </source>
</evidence>
<evidence type="ECO:0000256" key="3">
    <source>
        <dbReference type="ARBA" id="ARBA00004810"/>
    </source>
</evidence>
<dbReference type="InterPro" id="IPR001926">
    <property type="entry name" value="TrpB-like_PALP"/>
</dbReference>
<dbReference type="PROSITE" id="PS51672">
    <property type="entry name" value="ACT_LIKE"/>
    <property type="match status" value="2"/>
</dbReference>
<dbReference type="InterPro" id="IPR036052">
    <property type="entry name" value="TrpB-like_PALP_sf"/>
</dbReference>
<comment type="similarity">
    <text evidence="4 11">Belongs to the serine/threonine dehydratase family.</text>
</comment>
<dbReference type="Gene3D" id="3.40.1020.10">
    <property type="entry name" value="Biosynthetic Threonine Deaminase, Domain 3"/>
    <property type="match status" value="1"/>
</dbReference>
<gene>
    <name evidence="14" type="primary">ILVA</name>
    <name evidence="14" type="ORF">TSPGSL018_3272</name>
</gene>
<dbReference type="PANTHER" id="PTHR48078:SF11">
    <property type="entry name" value="THREONINE DEHYDRATASE, MITOCHONDRIAL"/>
    <property type="match status" value="1"/>
</dbReference>
<dbReference type="GO" id="GO:0006565">
    <property type="term" value="P:L-serine catabolic process"/>
    <property type="evidence" value="ECO:0007669"/>
    <property type="project" value="TreeGrafter"/>
</dbReference>
<comment type="pathway">
    <text evidence="3 11">Amino-acid biosynthesis; L-isoleucine biosynthesis; 2-oxobutanoate from L-threonine: step 1/1.</text>
</comment>
<evidence type="ECO:0000256" key="6">
    <source>
        <dbReference type="ARBA" id="ARBA00022624"/>
    </source>
</evidence>
<dbReference type="FunFam" id="3.40.50.1100:FF:000008">
    <property type="entry name" value="L-threonine dehydratase"/>
    <property type="match status" value="1"/>
</dbReference>
<dbReference type="SUPFAM" id="SSF53686">
    <property type="entry name" value="Tryptophan synthase beta subunit-like PLP-dependent enzymes"/>
    <property type="match status" value="1"/>
</dbReference>
<proteinExistence type="inferred from homology"/>
<reference evidence="14" key="1">
    <citation type="submission" date="2014-05" db="EMBL/GenBank/DDBJ databases">
        <title>The transcriptome of the halophilic microalga Tetraselmis sp. GSL018 isolated from the Great Salt Lake, Utah.</title>
        <authorList>
            <person name="Jinkerson R.E."/>
            <person name="D'Adamo S."/>
            <person name="Posewitz M.C."/>
        </authorList>
    </citation>
    <scope>NUCLEOTIDE SEQUENCE</scope>
    <source>
        <strain evidence="14">GSL018</strain>
    </source>
</reference>
<dbReference type="InterPro" id="IPR001721">
    <property type="entry name" value="TD_ACT-like"/>
</dbReference>
<feature type="region of interest" description="Disordered" evidence="12">
    <location>
        <begin position="47"/>
        <end position="66"/>
    </location>
</feature>
<evidence type="ECO:0000256" key="1">
    <source>
        <dbReference type="ARBA" id="ARBA00001274"/>
    </source>
</evidence>
<feature type="domain" description="ACT-like" evidence="13">
    <location>
        <begin position="552"/>
        <end position="625"/>
    </location>
</feature>
<protein>
    <recommendedName>
        <fullName evidence="11">Threonine dehydratase</fullName>
        <ecNumber evidence="11">4.3.1.19</ecNumber>
    </recommendedName>
    <alternativeName>
        <fullName evidence="11">Threonine deaminase</fullName>
    </alternativeName>
</protein>
<feature type="domain" description="ACT-like" evidence="13">
    <location>
        <begin position="450"/>
        <end position="525"/>
    </location>
</feature>
<evidence type="ECO:0000256" key="9">
    <source>
        <dbReference type="ARBA" id="ARBA00023239"/>
    </source>
</evidence>
<dbReference type="Pfam" id="PF00585">
    <property type="entry name" value="Thr_dehydrat_C"/>
    <property type="match status" value="2"/>
</dbReference>
<dbReference type="AlphaFoldDB" id="A0A061SL66"/>
<dbReference type="GO" id="GO:0009097">
    <property type="term" value="P:isoleucine biosynthetic process"/>
    <property type="evidence" value="ECO:0007669"/>
    <property type="project" value="UniProtKB-UniRule"/>
</dbReference>
<dbReference type="InterPro" id="IPR005787">
    <property type="entry name" value="Thr_deHydtase_biosynth"/>
</dbReference>
<accession>A0A061SL66</accession>
<evidence type="ECO:0000256" key="4">
    <source>
        <dbReference type="ARBA" id="ARBA00010869"/>
    </source>
</evidence>
<evidence type="ECO:0000259" key="13">
    <source>
        <dbReference type="PROSITE" id="PS51672"/>
    </source>
</evidence>
<dbReference type="NCBIfam" id="TIGR01124">
    <property type="entry name" value="ilvA_2Cterm"/>
    <property type="match status" value="1"/>
</dbReference>
<evidence type="ECO:0000313" key="14">
    <source>
        <dbReference type="EMBL" id="JAC83471.1"/>
    </source>
</evidence>
<dbReference type="SUPFAM" id="SSF55021">
    <property type="entry name" value="ACT-like"/>
    <property type="match status" value="2"/>
</dbReference>
<dbReference type="InterPro" id="IPR050147">
    <property type="entry name" value="Ser/Thr_Dehydratase"/>
</dbReference>
<evidence type="ECO:0000256" key="12">
    <source>
        <dbReference type="SAM" id="MobiDB-lite"/>
    </source>
</evidence>
<evidence type="ECO:0000256" key="5">
    <source>
        <dbReference type="ARBA" id="ARBA00022605"/>
    </source>
</evidence>
<dbReference type="GO" id="GO:0004794">
    <property type="term" value="F:threonine deaminase activity"/>
    <property type="evidence" value="ECO:0007669"/>
    <property type="project" value="UniProtKB-UniRule"/>
</dbReference>
<dbReference type="GO" id="GO:0003941">
    <property type="term" value="F:L-serine ammonia-lyase activity"/>
    <property type="evidence" value="ECO:0007669"/>
    <property type="project" value="TreeGrafter"/>
</dbReference>
<name>A0A061SL66_9CHLO</name>
<dbReference type="UniPathway" id="UPA00047">
    <property type="reaction ID" value="UER00054"/>
</dbReference>
<keyword evidence="9 11" id="KW-0456">Lyase</keyword>
<organism evidence="14">
    <name type="scientific">Tetraselmis sp. GSL018</name>
    <dbReference type="NCBI Taxonomy" id="582737"/>
    <lineage>
        <taxon>Eukaryota</taxon>
        <taxon>Viridiplantae</taxon>
        <taxon>Chlorophyta</taxon>
        <taxon>core chlorophytes</taxon>
        <taxon>Chlorodendrophyceae</taxon>
        <taxon>Chlorodendrales</taxon>
        <taxon>Chlorodendraceae</taxon>
        <taxon>Tetraselmis</taxon>
    </lineage>
</organism>
<evidence type="ECO:0000256" key="10">
    <source>
        <dbReference type="ARBA" id="ARBA00023304"/>
    </source>
</evidence>
<dbReference type="NCBIfam" id="NF006674">
    <property type="entry name" value="PRK09224.1"/>
    <property type="match status" value="1"/>
</dbReference>
<comment type="cofactor">
    <cofactor evidence="2 11">
        <name>pyridoxal 5'-phosphate</name>
        <dbReference type="ChEBI" id="CHEBI:597326"/>
    </cofactor>
</comment>
<dbReference type="CDD" id="cd01562">
    <property type="entry name" value="Thr-dehyd"/>
    <property type="match status" value="1"/>
</dbReference>
<sequence>MYLSCAALSSDKHCLTKESTSLPIRAEASRRRLVYFSLHFKVCRASATDETAPGTEQPEQEEKPAMPLVKPEDLRLEPGTLSYVDREGSNLPQDVYRCPGCAAAECQTDVGCSSNMWRFERGGYLRASLTARVYDVAEQTPLEVASKLSEALGNTIYLKREDLQPVKSFKLRGAYNKMANLTRDELARGVICSSAGNHAQGVALSAKQLGCSAVICMPTNTPKIKVDAVQRLGGTVELVGESYNETQAYAMDRAEADGRVFVAPYDDPFTIAGQGTIGTEIVQQVKHLDELDAVFVAVGGGGLIAGIAAVLKELKPSIKVIGVEPVGANAMAQSLATGRRVMLSKVDAFADGVAVKQVGMETFRLCRQLVDGIVLVDNSAISAAIKDVFNETRSILEPAGAVALAGAKAWIKRHGVKDHRIVAVTSGANINFDRLRLVSELADVGAKMEVMLASTIPERPGSFMDFVRVITEADSDLEFTEFKYRYSATSDAQILYSITMNSGFELHELMSRLEENGMPTTDCSGLNPALMHLRHMVGGRPRSFTGEIPDERMFTVAFPERRGTLLRFLQQYDGYNITMFHYRKSGNQKTELLLGMQVPSNREDEFNQFAEELSAVGYDFQALDDTSQTVFNMFLQ</sequence>
<dbReference type="InterPro" id="IPR038110">
    <property type="entry name" value="TD_ACT-like_sf"/>
</dbReference>